<dbReference type="InterPro" id="IPR034922">
    <property type="entry name" value="REX1-like_exo"/>
</dbReference>
<dbReference type="InterPro" id="IPR036397">
    <property type="entry name" value="RNaseH_sf"/>
</dbReference>
<organism evidence="8 9">
    <name type="scientific">Gnathostoma spinigerum</name>
    <dbReference type="NCBI Taxonomy" id="75299"/>
    <lineage>
        <taxon>Eukaryota</taxon>
        <taxon>Metazoa</taxon>
        <taxon>Ecdysozoa</taxon>
        <taxon>Nematoda</taxon>
        <taxon>Chromadorea</taxon>
        <taxon>Rhabditida</taxon>
        <taxon>Spirurina</taxon>
        <taxon>Gnathostomatomorpha</taxon>
        <taxon>Gnathostomatoidea</taxon>
        <taxon>Gnathostomatidae</taxon>
        <taxon>Gnathostoma</taxon>
    </lineage>
</organism>
<keyword evidence="5" id="KW-0269">Exonuclease</keyword>
<comment type="subcellular location">
    <subcellularLocation>
        <location evidence="1">Nucleus</location>
    </subcellularLocation>
</comment>
<comment type="similarity">
    <text evidence="2">Belongs to the REXO1/REXO3 family.</text>
</comment>
<accession>A0ABD6EGP6</accession>
<dbReference type="PANTHER" id="PTHR12801:SF82">
    <property type="entry name" value="RNA EXONUCLEASE 5"/>
    <property type="match status" value="1"/>
</dbReference>
<evidence type="ECO:0000256" key="2">
    <source>
        <dbReference type="ARBA" id="ARBA00006357"/>
    </source>
</evidence>
<reference evidence="8 9" key="1">
    <citation type="submission" date="2024-08" db="EMBL/GenBank/DDBJ databases">
        <title>Gnathostoma spinigerum genome.</title>
        <authorList>
            <person name="Gonzalez-Bertolin B."/>
            <person name="Monzon S."/>
            <person name="Zaballos A."/>
            <person name="Jimenez P."/>
            <person name="Dekumyoy P."/>
            <person name="Varona S."/>
            <person name="Cuesta I."/>
            <person name="Sumanam S."/>
            <person name="Adisakwattana P."/>
            <person name="Gasser R.B."/>
            <person name="Hernandez-Gonzalez A."/>
            <person name="Young N.D."/>
            <person name="Perteguer M.J."/>
        </authorList>
    </citation>
    <scope>NUCLEOTIDE SEQUENCE [LARGE SCALE GENOMIC DNA]</scope>
    <source>
        <strain evidence="8">AL3</strain>
        <tissue evidence="8">Liver</tissue>
    </source>
</reference>
<dbReference type="GO" id="GO:0004527">
    <property type="term" value="F:exonuclease activity"/>
    <property type="evidence" value="ECO:0007669"/>
    <property type="project" value="UniProtKB-KW"/>
</dbReference>
<evidence type="ECO:0000256" key="6">
    <source>
        <dbReference type="ARBA" id="ARBA00023242"/>
    </source>
</evidence>
<dbReference type="Pfam" id="PF00929">
    <property type="entry name" value="RNase_T"/>
    <property type="match status" value="1"/>
</dbReference>
<evidence type="ECO:0000313" key="8">
    <source>
        <dbReference type="EMBL" id="MFH4975857.1"/>
    </source>
</evidence>
<evidence type="ECO:0000256" key="1">
    <source>
        <dbReference type="ARBA" id="ARBA00004123"/>
    </source>
</evidence>
<evidence type="ECO:0000313" key="9">
    <source>
        <dbReference type="Proteomes" id="UP001608902"/>
    </source>
</evidence>
<sequence length="628" mass="70933">MDSMMSSRRRELKVFKKLEKRTHELRLLSQTDFAGDVPNFNNLIQAKDQSLKISRKLRRLRTQRMRRPYVIVSLNKIGNDGVTKEDIAQLIHYTVLRAVGKPRWITVHLDRAILQTIVIRIDGLDSSQNNDANRTFINKFFKEEIPLVSSTNDRSDFWRCIFNVPSTSYQRFRDYLENNDDPATSFAGGARAQFILTLHDMIEFAFPLASTFCVNKNACPLIIPTKKHYSSISDHSPLFSLDCEMCETEDGVSELTRISLVNEEGKILMDTLVKPLNRVTNYVTEFSGITKEMLDPIDIRLEDVQRAIGRLLPEDAILVGHSLEFDLRALRMFHPYCIDVSLCFNLTGVSKRRSSLKTLTRIFLNRSIQDGVGHCSVQDAVAALDLAKLKLSKGLQFGNVILGWSYDGWILTNIPTRSSDGLLKRKRLDDDPNSAPFAKKSDSSSVRSLTEDCVCKKCGRNLKVPCNVANCRCYPSEETMCVVCCWPCLPLNANCSGEKCSWSKVFQNITDIAQSKPLTSYLSGQNRKSFLCVIEDGKSYFEESDVAKYLVPAHSMEDVNNQLKGSILEHNLVLLEWKNSDEGSDNRSDIYADELVRTVVGSASRNSLIILVCSCSVRSSCYVAVKQS</sequence>
<dbReference type="GO" id="GO:0010629">
    <property type="term" value="P:negative regulation of gene expression"/>
    <property type="evidence" value="ECO:0007669"/>
    <property type="project" value="UniProtKB-ARBA"/>
</dbReference>
<dbReference type="Gene3D" id="3.30.420.10">
    <property type="entry name" value="Ribonuclease H-like superfamily/Ribonuclease H"/>
    <property type="match status" value="1"/>
</dbReference>
<dbReference type="SUPFAM" id="SSF53098">
    <property type="entry name" value="Ribonuclease H-like"/>
    <property type="match status" value="1"/>
</dbReference>
<dbReference type="InterPro" id="IPR012337">
    <property type="entry name" value="RNaseH-like_sf"/>
</dbReference>
<dbReference type="SMART" id="SM00479">
    <property type="entry name" value="EXOIII"/>
    <property type="match status" value="1"/>
</dbReference>
<keyword evidence="6" id="KW-0539">Nucleus</keyword>
<dbReference type="InterPro" id="IPR047021">
    <property type="entry name" value="REXO1/3/4-like"/>
</dbReference>
<dbReference type="PANTHER" id="PTHR12801">
    <property type="entry name" value="RNA EXONUCLEASE REXO1 / RECO3 FAMILY MEMBER-RELATED"/>
    <property type="match status" value="1"/>
</dbReference>
<evidence type="ECO:0000259" key="7">
    <source>
        <dbReference type="SMART" id="SM00479"/>
    </source>
</evidence>
<name>A0ABD6EGP6_9BILA</name>
<keyword evidence="9" id="KW-1185">Reference proteome</keyword>
<dbReference type="EMBL" id="JBGFUD010001162">
    <property type="protein sequence ID" value="MFH4975857.1"/>
    <property type="molecule type" value="Genomic_DNA"/>
</dbReference>
<dbReference type="FunFam" id="3.30.420.10:FF:000031">
    <property type="entry name" value="RNA exonuclease 1"/>
    <property type="match status" value="1"/>
</dbReference>
<comment type="caution">
    <text evidence="8">The sequence shown here is derived from an EMBL/GenBank/DDBJ whole genome shotgun (WGS) entry which is preliminary data.</text>
</comment>
<dbReference type="CDD" id="cd06145">
    <property type="entry name" value="REX1_like"/>
    <property type="match status" value="1"/>
</dbReference>
<proteinExistence type="inferred from homology"/>
<dbReference type="GO" id="GO:0005634">
    <property type="term" value="C:nucleus"/>
    <property type="evidence" value="ECO:0007669"/>
    <property type="project" value="UniProtKB-SubCell"/>
</dbReference>
<keyword evidence="4" id="KW-0378">Hydrolase</keyword>
<dbReference type="Proteomes" id="UP001608902">
    <property type="component" value="Unassembled WGS sequence"/>
</dbReference>
<gene>
    <name evidence="8" type="ORF">AB6A40_002566</name>
</gene>
<dbReference type="AlphaFoldDB" id="A0ABD6EGP6"/>
<protein>
    <recommendedName>
        <fullName evidence="7">Exonuclease domain-containing protein</fullName>
    </recommendedName>
</protein>
<dbReference type="InterPro" id="IPR013520">
    <property type="entry name" value="Ribonucl_H"/>
</dbReference>
<evidence type="ECO:0000256" key="4">
    <source>
        <dbReference type="ARBA" id="ARBA00022801"/>
    </source>
</evidence>
<keyword evidence="3" id="KW-0540">Nuclease</keyword>
<feature type="domain" description="Exonuclease" evidence="7">
    <location>
        <begin position="237"/>
        <end position="396"/>
    </location>
</feature>
<evidence type="ECO:0000256" key="5">
    <source>
        <dbReference type="ARBA" id="ARBA00022839"/>
    </source>
</evidence>
<evidence type="ECO:0000256" key="3">
    <source>
        <dbReference type="ARBA" id="ARBA00022722"/>
    </source>
</evidence>